<dbReference type="KEGG" id="elux:BTN50_0037"/>
<name>A0A291B6F8_9GAMM</name>
<keyword evidence="2" id="KW-1185">Reference proteome</keyword>
<dbReference type="Proteomes" id="UP000218160">
    <property type="component" value="Chromosome 1"/>
</dbReference>
<organism evidence="1 2">
    <name type="scientific">Candidatus Enterovibrio altilux</name>
    <dbReference type="NCBI Taxonomy" id="1927128"/>
    <lineage>
        <taxon>Bacteria</taxon>
        <taxon>Pseudomonadati</taxon>
        <taxon>Pseudomonadota</taxon>
        <taxon>Gammaproteobacteria</taxon>
        <taxon>Vibrionales</taxon>
        <taxon>Vibrionaceae</taxon>
        <taxon>Enterovibrio</taxon>
    </lineage>
</organism>
<evidence type="ECO:0000313" key="1">
    <source>
        <dbReference type="EMBL" id="ATF08585.1"/>
    </source>
</evidence>
<dbReference type="EMBL" id="CP020660">
    <property type="protein sequence ID" value="ATF08585.1"/>
    <property type="molecule type" value="Genomic_DNA"/>
</dbReference>
<protein>
    <submittedName>
        <fullName evidence="1">Uncharacterized protein</fullName>
    </submittedName>
</protein>
<proteinExistence type="predicted"/>
<evidence type="ECO:0000313" key="2">
    <source>
        <dbReference type="Proteomes" id="UP000218160"/>
    </source>
</evidence>
<sequence length="38" mass="4400">MTHMILLPKSAFFWWDEWNLSLNPNSFVTLFGIVSTVG</sequence>
<accession>A0A291B6F8</accession>
<reference evidence="2" key="1">
    <citation type="submission" date="2017-04" db="EMBL/GenBank/DDBJ databases">
        <title>Genome evolution of the luminous symbionts of deep sea anglerfish.</title>
        <authorList>
            <person name="Hendry T.A."/>
        </authorList>
    </citation>
    <scope>NUCLEOTIDE SEQUENCE [LARGE SCALE GENOMIC DNA]</scope>
</reference>
<gene>
    <name evidence="1" type="ORF">BTN50_0037</name>
</gene>
<dbReference type="AlphaFoldDB" id="A0A291B6F8"/>